<evidence type="ECO:0000256" key="3">
    <source>
        <dbReference type="RuleBase" id="RU003476"/>
    </source>
</evidence>
<reference evidence="5 6" key="1">
    <citation type="submission" date="2016-10" db="EMBL/GenBank/DDBJ databases">
        <authorList>
            <person name="de Groot N.N."/>
        </authorList>
    </citation>
    <scope>NUCLEOTIDE SEQUENCE [LARGE SCALE GENOMIC DNA]</scope>
    <source>
        <strain evidence="6">E92,LMG 26720,CCM 7988</strain>
    </source>
</reference>
<dbReference type="PRINTS" id="PR00502">
    <property type="entry name" value="NUDIXFAMILY"/>
</dbReference>
<comment type="similarity">
    <text evidence="3">Belongs to the Nudix hydrolase family.</text>
</comment>
<gene>
    <name evidence="5" type="ORF">SAMN04515674_107191</name>
</gene>
<dbReference type="PROSITE" id="PS51462">
    <property type="entry name" value="NUDIX"/>
    <property type="match status" value="1"/>
</dbReference>
<accession>A0A1I5UHS8</accession>
<dbReference type="PROSITE" id="PS00893">
    <property type="entry name" value="NUDIX_BOX"/>
    <property type="match status" value="1"/>
</dbReference>
<evidence type="ECO:0000256" key="2">
    <source>
        <dbReference type="ARBA" id="ARBA00022801"/>
    </source>
</evidence>
<dbReference type="AlphaFoldDB" id="A0A1I5UHS8"/>
<organism evidence="5 6">
    <name type="scientific">Pseudarcicella hirudinis</name>
    <dbReference type="NCBI Taxonomy" id="1079859"/>
    <lineage>
        <taxon>Bacteria</taxon>
        <taxon>Pseudomonadati</taxon>
        <taxon>Bacteroidota</taxon>
        <taxon>Cytophagia</taxon>
        <taxon>Cytophagales</taxon>
        <taxon>Flectobacillaceae</taxon>
        <taxon>Pseudarcicella</taxon>
    </lineage>
</organism>
<dbReference type="RefSeq" id="WP_092017811.1">
    <property type="nucleotide sequence ID" value="NZ_FOXH01000007.1"/>
</dbReference>
<dbReference type="InterPro" id="IPR000086">
    <property type="entry name" value="NUDIX_hydrolase_dom"/>
</dbReference>
<dbReference type="Pfam" id="PF00293">
    <property type="entry name" value="NUDIX"/>
    <property type="match status" value="1"/>
</dbReference>
<dbReference type="EMBL" id="FOXH01000007">
    <property type="protein sequence ID" value="SFP94749.1"/>
    <property type="molecule type" value="Genomic_DNA"/>
</dbReference>
<proteinExistence type="inferred from homology"/>
<evidence type="ECO:0000256" key="1">
    <source>
        <dbReference type="ARBA" id="ARBA00001946"/>
    </source>
</evidence>
<comment type="cofactor">
    <cofactor evidence="1">
        <name>Mg(2+)</name>
        <dbReference type="ChEBI" id="CHEBI:18420"/>
    </cofactor>
</comment>
<dbReference type="InterPro" id="IPR020476">
    <property type="entry name" value="Nudix_hydrolase"/>
</dbReference>
<sequence>MKVRPSVLVIENQHVLLMQYFYGGTDVYNLPGGNPDLGETLEQTLIRELQEEMGIEIEIGKMLLSGEVILPQQKNDVLHVVFAGEIIGGIPILNPSETSAKALVWKPITEIQHLEMYPNVGSELQRILFEGNGGQYIGRIRQKWHE</sequence>
<dbReference type="Gene3D" id="3.90.79.10">
    <property type="entry name" value="Nucleoside Triphosphate Pyrophosphohydrolase"/>
    <property type="match status" value="1"/>
</dbReference>
<dbReference type="CDD" id="cd02883">
    <property type="entry name" value="NUDIX_Hydrolase"/>
    <property type="match status" value="1"/>
</dbReference>
<dbReference type="SUPFAM" id="SSF55811">
    <property type="entry name" value="Nudix"/>
    <property type="match status" value="1"/>
</dbReference>
<keyword evidence="2 3" id="KW-0378">Hydrolase</keyword>
<dbReference type="PANTHER" id="PTHR43046:SF14">
    <property type="entry name" value="MUTT_NUDIX FAMILY PROTEIN"/>
    <property type="match status" value="1"/>
</dbReference>
<dbReference type="InterPro" id="IPR020084">
    <property type="entry name" value="NUDIX_hydrolase_CS"/>
</dbReference>
<dbReference type="OrthoDB" id="65827at2"/>
<protein>
    <submittedName>
        <fullName evidence="5">ADP-ribose pyrophosphatase YjhB, NUDIX family</fullName>
    </submittedName>
</protein>
<dbReference type="InterPro" id="IPR015797">
    <property type="entry name" value="NUDIX_hydrolase-like_dom_sf"/>
</dbReference>
<evidence type="ECO:0000313" key="5">
    <source>
        <dbReference type="EMBL" id="SFP94749.1"/>
    </source>
</evidence>
<keyword evidence="6" id="KW-1185">Reference proteome</keyword>
<evidence type="ECO:0000259" key="4">
    <source>
        <dbReference type="PROSITE" id="PS51462"/>
    </source>
</evidence>
<name>A0A1I5UHS8_9BACT</name>
<dbReference type="Proteomes" id="UP000199306">
    <property type="component" value="Unassembled WGS sequence"/>
</dbReference>
<feature type="domain" description="Nudix hydrolase" evidence="4">
    <location>
        <begin position="1"/>
        <end position="128"/>
    </location>
</feature>
<evidence type="ECO:0000313" key="6">
    <source>
        <dbReference type="Proteomes" id="UP000199306"/>
    </source>
</evidence>
<dbReference type="STRING" id="1079859.SAMN04515674_107191"/>
<dbReference type="PANTHER" id="PTHR43046">
    <property type="entry name" value="GDP-MANNOSE MANNOSYL HYDROLASE"/>
    <property type="match status" value="1"/>
</dbReference>
<dbReference type="GO" id="GO:0016787">
    <property type="term" value="F:hydrolase activity"/>
    <property type="evidence" value="ECO:0007669"/>
    <property type="project" value="UniProtKB-KW"/>
</dbReference>